<dbReference type="PROSITE" id="PS50041">
    <property type="entry name" value="C_TYPE_LECTIN_2"/>
    <property type="match status" value="1"/>
</dbReference>
<feature type="domain" description="C-type lectin" evidence="2">
    <location>
        <begin position="41"/>
        <end position="156"/>
    </location>
</feature>
<feature type="signal peptide" evidence="1">
    <location>
        <begin position="1"/>
        <end position="18"/>
    </location>
</feature>
<gene>
    <name evidence="3" type="ORF">MAR_007857</name>
</gene>
<dbReference type="PANTHER" id="PTHR22803">
    <property type="entry name" value="MANNOSE, PHOSPHOLIPASE, LECTIN RECEPTOR RELATED"/>
    <property type="match status" value="1"/>
</dbReference>
<dbReference type="CDD" id="cd00037">
    <property type="entry name" value="CLECT"/>
    <property type="match status" value="1"/>
</dbReference>
<dbReference type="SMART" id="SM00034">
    <property type="entry name" value="CLECT"/>
    <property type="match status" value="1"/>
</dbReference>
<dbReference type="Gene3D" id="3.10.100.10">
    <property type="entry name" value="Mannose-Binding Protein A, subunit A"/>
    <property type="match status" value="1"/>
</dbReference>
<reference evidence="3" key="1">
    <citation type="submission" date="2022-11" db="EMBL/GenBank/DDBJ databases">
        <title>Centuries of genome instability and evolution in soft-shell clam transmissible cancer (bioRxiv).</title>
        <authorList>
            <person name="Hart S.F.M."/>
            <person name="Yonemitsu M.A."/>
            <person name="Giersch R.M."/>
            <person name="Beal B.F."/>
            <person name="Arriagada G."/>
            <person name="Davis B.W."/>
            <person name="Ostrander E.A."/>
            <person name="Goff S.P."/>
            <person name="Metzger M.J."/>
        </authorList>
    </citation>
    <scope>NUCLEOTIDE SEQUENCE</scope>
    <source>
        <strain evidence="3">MELC-2E11</strain>
        <tissue evidence="3">Siphon/mantle</tissue>
    </source>
</reference>
<dbReference type="InterPro" id="IPR050111">
    <property type="entry name" value="C-type_lectin/snaclec_domain"/>
</dbReference>
<proteinExistence type="predicted"/>
<dbReference type="InterPro" id="IPR016186">
    <property type="entry name" value="C-type_lectin-like/link_sf"/>
</dbReference>
<evidence type="ECO:0000313" key="3">
    <source>
        <dbReference type="EMBL" id="WAR01299.1"/>
    </source>
</evidence>
<sequence>MKLAVTLAFCFIVKVVTGNTVLQKLSKGECPPSCPDRWLRYQGSCYLYGNEPLTFANAQGVCEDSGSHLVDINDEAENTFIKDIARQMTPHYWFLGLTGSAARNDWTWSNGSQPTFTDWVTGQPDGEGNCVILHHGYHDYKWTDNPCTRAYYFICEM</sequence>
<dbReference type="EMBL" id="CP111015">
    <property type="protein sequence ID" value="WAR01299.1"/>
    <property type="molecule type" value="Genomic_DNA"/>
</dbReference>
<evidence type="ECO:0000256" key="1">
    <source>
        <dbReference type="SAM" id="SignalP"/>
    </source>
</evidence>
<keyword evidence="1" id="KW-0732">Signal</keyword>
<organism evidence="3 4">
    <name type="scientific">Mya arenaria</name>
    <name type="common">Soft-shell clam</name>
    <dbReference type="NCBI Taxonomy" id="6604"/>
    <lineage>
        <taxon>Eukaryota</taxon>
        <taxon>Metazoa</taxon>
        <taxon>Spiralia</taxon>
        <taxon>Lophotrochozoa</taxon>
        <taxon>Mollusca</taxon>
        <taxon>Bivalvia</taxon>
        <taxon>Autobranchia</taxon>
        <taxon>Heteroconchia</taxon>
        <taxon>Euheterodonta</taxon>
        <taxon>Imparidentia</taxon>
        <taxon>Neoheterodontei</taxon>
        <taxon>Myida</taxon>
        <taxon>Myoidea</taxon>
        <taxon>Myidae</taxon>
        <taxon>Mya</taxon>
    </lineage>
</organism>
<feature type="chain" id="PRO_5046958921" evidence="1">
    <location>
        <begin position="19"/>
        <end position="157"/>
    </location>
</feature>
<dbReference type="Pfam" id="PF00059">
    <property type="entry name" value="Lectin_C"/>
    <property type="match status" value="1"/>
</dbReference>
<dbReference type="Proteomes" id="UP001164746">
    <property type="component" value="Chromosome 4"/>
</dbReference>
<keyword evidence="4" id="KW-1185">Reference proteome</keyword>
<name>A0ABY7DW70_MYAAR</name>
<evidence type="ECO:0000313" key="4">
    <source>
        <dbReference type="Proteomes" id="UP001164746"/>
    </source>
</evidence>
<accession>A0ABY7DW70</accession>
<evidence type="ECO:0000259" key="2">
    <source>
        <dbReference type="PROSITE" id="PS50041"/>
    </source>
</evidence>
<dbReference type="SUPFAM" id="SSF56436">
    <property type="entry name" value="C-type lectin-like"/>
    <property type="match status" value="1"/>
</dbReference>
<dbReference type="InterPro" id="IPR001304">
    <property type="entry name" value="C-type_lectin-like"/>
</dbReference>
<protein>
    <submittedName>
        <fullName evidence="3">LECG-like protein</fullName>
    </submittedName>
</protein>
<dbReference type="InterPro" id="IPR016187">
    <property type="entry name" value="CTDL_fold"/>
</dbReference>